<dbReference type="PROSITE" id="PS50837">
    <property type="entry name" value="NACHT"/>
    <property type="match status" value="1"/>
</dbReference>
<dbReference type="Pfam" id="PF24883">
    <property type="entry name" value="NPHP3_N"/>
    <property type="match status" value="1"/>
</dbReference>
<dbReference type="PANTHER" id="PTHR10039">
    <property type="entry name" value="AMELOGENIN"/>
    <property type="match status" value="1"/>
</dbReference>
<feature type="domain" description="NACHT" evidence="2">
    <location>
        <begin position="54"/>
        <end position="205"/>
    </location>
</feature>
<dbReference type="HOGENOM" id="CLU_000288_6_21_1"/>
<name>W9NAJ5_FUSOX</name>
<dbReference type="PANTHER" id="PTHR10039:SF14">
    <property type="entry name" value="NACHT DOMAIN-CONTAINING PROTEIN"/>
    <property type="match status" value="1"/>
</dbReference>
<accession>W9NAJ5</accession>
<evidence type="ECO:0000259" key="2">
    <source>
        <dbReference type="PROSITE" id="PS50837"/>
    </source>
</evidence>
<dbReference type="Proteomes" id="UP000030751">
    <property type="component" value="Unassembled WGS sequence"/>
</dbReference>
<gene>
    <name evidence="3" type="ORF">FOVG_18865</name>
</gene>
<dbReference type="InterPro" id="IPR007111">
    <property type="entry name" value="NACHT_NTPase"/>
</dbReference>
<dbReference type="Gene3D" id="3.40.50.300">
    <property type="entry name" value="P-loop containing nucleotide triphosphate hydrolases"/>
    <property type="match status" value="1"/>
</dbReference>
<dbReference type="InterPro" id="IPR056884">
    <property type="entry name" value="NPHP3-like_N"/>
</dbReference>
<sequence>MRNFPECLKHLLQTDPRNDKQRIQDIKGSLLRDSYSWIFNHADFRRFRDDPQSRLLWIEGDPGKGKTMLLCGIIDELKKESANRLSYFFCQATEAQLSNATAVLRGLIYLLIVQQPPLISYVRVKYDVAGEKLFEGVNVWVSLKEIFTDMLKDPILENVVLVVDALDECRTDLPQLLDLVAHASSSYRAKWIVSSRNWSTIEEKLDKTTQKVRLRLELNEELISCAVSSYIRHVVNQLAFDKAYDDETRNAVKHHLTSNANNTFLWVALVYQELQKISKIWDVLDVIKEMPTGLEDLYDRMIQQIQKLERRNLEICRSVLSTVTTAYRPLHLEELGRLSGLLSNIHRTNDYISEITRMCGSFLTIRDDVVYIIHQSAKDFLSLNTYLFPSGIRDQHHAMFSRSLEALSRTLRRDIYSLRAPGFPIDQVTPPNPDPLASTRYSCIYWVDHLCDSDPVHRTRHDEALQDSGAINTFLQKKYLYWLEALSLLRSMSEGVMAMQKLEALVSHQQLSEKAFQGASAGMDYIQANYGSGLECLPPDTRGPR</sequence>
<dbReference type="InterPro" id="IPR027417">
    <property type="entry name" value="P-loop_NTPase"/>
</dbReference>
<dbReference type="OrthoDB" id="538223at2759"/>
<evidence type="ECO:0000313" key="3">
    <source>
        <dbReference type="EMBL" id="EXA29674.1"/>
    </source>
</evidence>
<evidence type="ECO:0000256" key="1">
    <source>
        <dbReference type="ARBA" id="ARBA00022737"/>
    </source>
</evidence>
<keyword evidence="1" id="KW-0677">Repeat</keyword>
<proteinExistence type="predicted"/>
<protein>
    <recommendedName>
        <fullName evidence="2">NACHT domain-containing protein</fullName>
    </recommendedName>
</protein>
<dbReference type="SUPFAM" id="SSF52540">
    <property type="entry name" value="P-loop containing nucleoside triphosphate hydrolases"/>
    <property type="match status" value="1"/>
</dbReference>
<dbReference type="EMBL" id="JH651091">
    <property type="protein sequence ID" value="EXA29674.1"/>
    <property type="molecule type" value="Genomic_DNA"/>
</dbReference>
<reference evidence="3" key="1">
    <citation type="submission" date="2011-10" db="EMBL/GenBank/DDBJ databases">
        <title>The Genome Sequence of Fusarium oxysporum HDV247.</title>
        <authorList>
            <consortium name="The Broad Institute Genome Sequencing Platform"/>
            <person name="Ma L.-J."/>
            <person name="Gale L.R."/>
            <person name="Schwartz D.C."/>
            <person name="Zhou S."/>
            <person name="Corby-Kistler H."/>
            <person name="Young S.K."/>
            <person name="Zeng Q."/>
            <person name="Gargeya S."/>
            <person name="Fitzgerald M."/>
            <person name="Haas B."/>
            <person name="Abouelleil A."/>
            <person name="Alvarado L."/>
            <person name="Arachchi H.M."/>
            <person name="Berlin A."/>
            <person name="Brown A."/>
            <person name="Chapman S.B."/>
            <person name="Chen Z."/>
            <person name="Dunbar C."/>
            <person name="Freedman E."/>
            <person name="Gearin G."/>
            <person name="Goldberg J."/>
            <person name="Griggs A."/>
            <person name="Gujja S."/>
            <person name="Heiman D."/>
            <person name="Howarth C."/>
            <person name="Larson L."/>
            <person name="Lui A."/>
            <person name="MacDonald P.J.P."/>
            <person name="Montmayeur A."/>
            <person name="Murphy C."/>
            <person name="Neiman D."/>
            <person name="Pearson M."/>
            <person name="Priest M."/>
            <person name="Roberts A."/>
            <person name="Saif S."/>
            <person name="Shea T."/>
            <person name="Shenoy N."/>
            <person name="Sisk P."/>
            <person name="Stolte C."/>
            <person name="Sykes S."/>
            <person name="Wortman J."/>
            <person name="Nusbaum C."/>
            <person name="Birren B."/>
        </authorList>
    </citation>
    <scope>NUCLEOTIDE SEQUENCE [LARGE SCALE GENOMIC DNA]</scope>
    <source>
        <strain evidence="3">HDV247</strain>
    </source>
</reference>
<organism evidence="3">
    <name type="scientific">Fusarium oxysporum f. sp. pisi HDV247</name>
    <dbReference type="NCBI Taxonomy" id="1080344"/>
    <lineage>
        <taxon>Eukaryota</taxon>
        <taxon>Fungi</taxon>
        <taxon>Dikarya</taxon>
        <taxon>Ascomycota</taxon>
        <taxon>Pezizomycotina</taxon>
        <taxon>Sordariomycetes</taxon>
        <taxon>Hypocreomycetidae</taxon>
        <taxon>Hypocreales</taxon>
        <taxon>Nectriaceae</taxon>
        <taxon>Fusarium</taxon>
        <taxon>Fusarium oxysporum species complex</taxon>
    </lineage>
</organism>
<dbReference type="AlphaFoldDB" id="W9NAJ5"/>
<reference evidence="3" key="2">
    <citation type="submission" date="2012-05" db="EMBL/GenBank/DDBJ databases">
        <title>Annotation of the Genome Sequence of Fusarium oxysporum HDV247.</title>
        <authorList>
            <consortium name="The Broad Institute Genomics Platform"/>
            <person name="Ma L.-J."/>
            <person name="Corby-Kistler H."/>
            <person name="Broz K."/>
            <person name="Gale L.R."/>
            <person name="Jonkers W."/>
            <person name="O'Donnell K."/>
            <person name="Ploetz R."/>
            <person name="Steinberg C."/>
            <person name="Schwartz D.C."/>
            <person name="VanEtten H."/>
            <person name="Zhou S."/>
            <person name="Young S.K."/>
            <person name="Zeng Q."/>
            <person name="Gargeya S."/>
            <person name="Fitzgerald M."/>
            <person name="Abouelleil A."/>
            <person name="Alvarado L."/>
            <person name="Chapman S.B."/>
            <person name="Gainer-Dewar J."/>
            <person name="Goldberg J."/>
            <person name="Griggs A."/>
            <person name="Gujja S."/>
            <person name="Hansen M."/>
            <person name="Howarth C."/>
            <person name="Imamovic A."/>
            <person name="Ireland A."/>
            <person name="Larimer J."/>
            <person name="McCowan C."/>
            <person name="Murphy C."/>
            <person name="Pearson M."/>
            <person name="Poon T.W."/>
            <person name="Priest M."/>
            <person name="Roberts A."/>
            <person name="Saif S."/>
            <person name="Shea T."/>
            <person name="Sykes S."/>
            <person name="Wortman J."/>
            <person name="Nusbaum C."/>
            <person name="Birren B."/>
        </authorList>
    </citation>
    <scope>NUCLEOTIDE SEQUENCE</scope>
    <source>
        <strain evidence="3">HDV247</strain>
    </source>
</reference>